<dbReference type="InterPro" id="IPR046926">
    <property type="entry name" value="GREB1_N"/>
</dbReference>
<organism evidence="3 4">
    <name type="scientific">Hippocampus comes</name>
    <name type="common">Tiger tail seahorse</name>
    <dbReference type="NCBI Taxonomy" id="109280"/>
    <lineage>
        <taxon>Eukaryota</taxon>
        <taxon>Metazoa</taxon>
        <taxon>Chordata</taxon>
        <taxon>Craniata</taxon>
        <taxon>Vertebrata</taxon>
        <taxon>Euteleostomi</taxon>
        <taxon>Actinopterygii</taxon>
        <taxon>Neopterygii</taxon>
        <taxon>Teleostei</taxon>
        <taxon>Neoteleostei</taxon>
        <taxon>Acanthomorphata</taxon>
        <taxon>Syngnathiaria</taxon>
        <taxon>Syngnathiformes</taxon>
        <taxon>Syngnathoidei</taxon>
        <taxon>Syngnathidae</taxon>
        <taxon>Hippocampus</taxon>
    </lineage>
</organism>
<feature type="region of interest" description="Disordered" evidence="1">
    <location>
        <begin position="47"/>
        <end position="80"/>
    </location>
</feature>
<sequence length="270" mass="29625">MGNSYAGQLRTTRFEEVLHNSIEASLRSNIVVPRPVFSQLYLEAEQPLAHNGRTENDDEDDEDGSESNSPPIPYQMKPPPEGCCTTDGYCQAGRDLRLSSLASDSLDVLPGFMLIGLKSPALPENLLVGAVDHRFLPDERGHNALLGFSGYCMGCGEKGFRYFTDFANHINLKLSTQPKKQKHLKFHLYRNNQGVLVKGAPICWRGHDGRIRQLSSSLPEAHATSDEQSTSGALMHSSHTPSSYAGITTKWSFSLVVNSSQSHTSCCLAS</sequence>
<proteinExistence type="predicted"/>
<feature type="compositionally biased region" description="Acidic residues" evidence="1">
    <location>
        <begin position="56"/>
        <end position="65"/>
    </location>
</feature>
<feature type="domain" description="GREB1 N-terminal" evidence="2">
    <location>
        <begin position="55"/>
        <end position="206"/>
    </location>
</feature>
<evidence type="ECO:0000259" key="2">
    <source>
        <dbReference type="Pfam" id="PF15782"/>
    </source>
</evidence>
<dbReference type="Ensembl" id="ENSHCOT00000022856.1">
    <property type="protein sequence ID" value="ENSHCOP00000015045.1"/>
    <property type="gene ID" value="ENSHCOG00000018751.1"/>
</dbReference>
<dbReference type="Proteomes" id="UP000264820">
    <property type="component" value="Unplaced"/>
</dbReference>
<dbReference type="PANTHER" id="PTHR15720:SF13">
    <property type="entry name" value="PROTEIN GREB1"/>
    <property type="match status" value="1"/>
</dbReference>
<evidence type="ECO:0000256" key="1">
    <source>
        <dbReference type="SAM" id="MobiDB-lite"/>
    </source>
</evidence>
<feature type="region of interest" description="Disordered" evidence="1">
    <location>
        <begin position="216"/>
        <end position="237"/>
    </location>
</feature>
<reference evidence="3" key="1">
    <citation type="submission" date="2025-08" db="UniProtKB">
        <authorList>
            <consortium name="Ensembl"/>
        </authorList>
    </citation>
    <scope>IDENTIFICATION</scope>
</reference>
<accession>A0A3Q3DLB9</accession>
<feature type="compositionally biased region" description="Polar residues" evidence="1">
    <location>
        <begin position="226"/>
        <end position="237"/>
    </location>
</feature>
<reference evidence="3" key="2">
    <citation type="submission" date="2025-09" db="UniProtKB">
        <authorList>
            <consortium name="Ensembl"/>
        </authorList>
    </citation>
    <scope>IDENTIFICATION</scope>
</reference>
<keyword evidence="4" id="KW-1185">Reference proteome</keyword>
<dbReference type="Pfam" id="PF15782">
    <property type="entry name" value="GREB1_N"/>
    <property type="match status" value="1"/>
</dbReference>
<evidence type="ECO:0000313" key="3">
    <source>
        <dbReference type="Ensembl" id="ENSHCOP00000015045.1"/>
    </source>
</evidence>
<protein>
    <submittedName>
        <fullName evidence="3">Growth regulating estrogen receptor binding 1</fullName>
    </submittedName>
</protein>
<name>A0A3Q3DLB9_HIPCM</name>
<dbReference type="InterPro" id="IPR028422">
    <property type="entry name" value="GREB1"/>
</dbReference>
<dbReference type="GeneTree" id="ENSGT00390000008041"/>
<dbReference type="PANTHER" id="PTHR15720">
    <property type="entry name" value="GREB1-RELATED"/>
    <property type="match status" value="1"/>
</dbReference>
<evidence type="ECO:0000313" key="4">
    <source>
        <dbReference type="Proteomes" id="UP000264820"/>
    </source>
</evidence>
<feature type="compositionally biased region" description="Pro residues" evidence="1">
    <location>
        <begin position="70"/>
        <end position="80"/>
    </location>
</feature>
<dbReference type="AlphaFoldDB" id="A0A3Q3DLB9"/>